<dbReference type="Gene3D" id="1.10.443.10">
    <property type="entry name" value="Intergrase catalytic core"/>
    <property type="match status" value="1"/>
</dbReference>
<keyword evidence="7" id="KW-1185">Reference proteome</keyword>
<sequence length="390" mass="44898">MKTVNLTLCQKAIQQYRYQDVTLRDVKVPVLFFRYSKAGKHIGSFQVNFTKNGKSTSRVIGRFPLLSIKEARNAAIAKWQCVEAEKFTATKSKRFKNCGELLDWYREFRCADPCISVNTKRNVEHHVARVLKPILNSKNISDITAGYLSESWLNSSLDSYNISTLKSGFQCLKSAFNRACKLGYIASNTIENVSFGDLSATTIKPRENRIKFWSTPKLIGQIDELPTEFRILSLLCLGYLTRNNETVSSKWEHFDFNNLLWHIPAENTKTGQGVAHPITLPMVKMLKHYKKWQLHKTRSKFLFPQSSGYKAMTASQASKKIASHTNGKFRLHDLRKFGSTSLRDLGTDYYIVERILNHKMTQLDQTYIQTSSKKIIEDSLNKWHQMFLVN</sequence>
<keyword evidence="4" id="KW-0233">DNA recombination</keyword>
<feature type="domain" description="Tyr recombinase" evidence="5">
    <location>
        <begin position="203"/>
        <end position="381"/>
    </location>
</feature>
<accession>A0ABU9SPZ8</accession>
<dbReference type="Gene3D" id="1.10.150.130">
    <property type="match status" value="1"/>
</dbReference>
<dbReference type="EMBL" id="JBBMQS010000001">
    <property type="protein sequence ID" value="MEM5495953.1"/>
    <property type="molecule type" value="Genomic_DNA"/>
</dbReference>
<dbReference type="InterPro" id="IPR011010">
    <property type="entry name" value="DNA_brk_join_enz"/>
</dbReference>
<evidence type="ECO:0000313" key="7">
    <source>
        <dbReference type="Proteomes" id="UP001461163"/>
    </source>
</evidence>
<evidence type="ECO:0000256" key="4">
    <source>
        <dbReference type="ARBA" id="ARBA00023172"/>
    </source>
</evidence>
<name>A0ABU9SPZ8_9ALTE</name>
<comment type="caution">
    <text evidence="6">The sequence shown here is derived from an EMBL/GenBank/DDBJ whole genome shotgun (WGS) entry which is preliminary data.</text>
</comment>
<dbReference type="RefSeq" id="WP_033187514.1">
    <property type="nucleotide sequence ID" value="NZ_JBBMQS010000001.1"/>
</dbReference>
<protein>
    <submittedName>
        <fullName evidence="6">Integrase family protein</fullName>
    </submittedName>
</protein>
<dbReference type="PANTHER" id="PTHR30629:SF6">
    <property type="entry name" value="PROPHAGE INTEGRASE INTA-RELATED"/>
    <property type="match status" value="1"/>
</dbReference>
<evidence type="ECO:0000256" key="2">
    <source>
        <dbReference type="ARBA" id="ARBA00022908"/>
    </source>
</evidence>
<evidence type="ECO:0000256" key="3">
    <source>
        <dbReference type="ARBA" id="ARBA00023125"/>
    </source>
</evidence>
<dbReference type="Proteomes" id="UP001461163">
    <property type="component" value="Unassembled WGS sequence"/>
</dbReference>
<dbReference type="InterPro" id="IPR013762">
    <property type="entry name" value="Integrase-like_cat_sf"/>
</dbReference>
<dbReference type="SUPFAM" id="SSF56349">
    <property type="entry name" value="DNA breaking-rejoining enzymes"/>
    <property type="match status" value="1"/>
</dbReference>
<proteinExistence type="inferred from homology"/>
<dbReference type="InterPro" id="IPR002104">
    <property type="entry name" value="Integrase_catalytic"/>
</dbReference>
<keyword evidence="2" id="KW-0229">DNA integration</keyword>
<evidence type="ECO:0000259" key="5">
    <source>
        <dbReference type="PROSITE" id="PS51898"/>
    </source>
</evidence>
<organism evidence="6 7">
    <name type="scientific">Paraglaciecola mesophila</name>
    <dbReference type="NCBI Taxonomy" id="197222"/>
    <lineage>
        <taxon>Bacteria</taxon>
        <taxon>Pseudomonadati</taxon>
        <taxon>Pseudomonadota</taxon>
        <taxon>Gammaproteobacteria</taxon>
        <taxon>Alteromonadales</taxon>
        <taxon>Alteromonadaceae</taxon>
        <taxon>Paraglaciecola</taxon>
    </lineage>
</organism>
<dbReference type="Pfam" id="PF00589">
    <property type="entry name" value="Phage_integrase"/>
    <property type="match status" value="1"/>
</dbReference>
<dbReference type="PROSITE" id="PS51898">
    <property type="entry name" value="TYR_RECOMBINASE"/>
    <property type="match status" value="1"/>
</dbReference>
<dbReference type="InterPro" id="IPR010998">
    <property type="entry name" value="Integrase_recombinase_N"/>
</dbReference>
<comment type="similarity">
    <text evidence="1">Belongs to the 'phage' integrase family.</text>
</comment>
<evidence type="ECO:0000256" key="1">
    <source>
        <dbReference type="ARBA" id="ARBA00008857"/>
    </source>
</evidence>
<gene>
    <name evidence="6" type="ORF">WNY77_00950</name>
</gene>
<keyword evidence="3" id="KW-0238">DNA-binding</keyword>
<evidence type="ECO:0000313" key="6">
    <source>
        <dbReference type="EMBL" id="MEM5495953.1"/>
    </source>
</evidence>
<dbReference type="InterPro" id="IPR050808">
    <property type="entry name" value="Phage_Integrase"/>
</dbReference>
<reference evidence="6 7" key="1">
    <citation type="submission" date="2024-03" db="EMBL/GenBank/DDBJ databases">
        <title>Community enrichment and isolation of bacterial strains for fucoidan degradation.</title>
        <authorList>
            <person name="Sichert A."/>
        </authorList>
    </citation>
    <scope>NUCLEOTIDE SEQUENCE [LARGE SCALE GENOMIC DNA]</scope>
    <source>
        <strain evidence="6 7">AS12</strain>
    </source>
</reference>
<dbReference type="PANTHER" id="PTHR30629">
    <property type="entry name" value="PROPHAGE INTEGRASE"/>
    <property type="match status" value="1"/>
</dbReference>